<organism evidence="1 2">
    <name type="scientific">Devosia oryziradicis</name>
    <dbReference type="NCBI Taxonomy" id="2801335"/>
    <lineage>
        <taxon>Bacteria</taxon>
        <taxon>Pseudomonadati</taxon>
        <taxon>Pseudomonadota</taxon>
        <taxon>Alphaproteobacteria</taxon>
        <taxon>Hyphomicrobiales</taxon>
        <taxon>Devosiaceae</taxon>
        <taxon>Devosia</taxon>
    </lineage>
</organism>
<name>A0ABX7BUG2_9HYPH</name>
<reference evidence="1 2" key="1">
    <citation type="submission" date="2021-01" db="EMBL/GenBank/DDBJ databases">
        <title>Genome seq and assembly of Devosia sp. G19.</title>
        <authorList>
            <person name="Chhetri G."/>
        </authorList>
    </citation>
    <scope>NUCLEOTIDE SEQUENCE [LARGE SCALE GENOMIC DNA]</scope>
    <source>
        <strain evidence="1 2">G19</strain>
    </source>
</reference>
<dbReference type="RefSeq" id="WP_201655001.1">
    <property type="nucleotide sequence ID" value="NZ_CP068047.1"/>
</dbReference>
<evidence type="ECO:0000313" key="2">
    <source>
        <dbReference type="Proteomes" id="UP000595460"/>
    </source>
</evidence>
<gene>
    <name evidence="1" type="ORF">JI749_13800</name>
</gene>
<proteinExistence type="predicted"/>
<protein>
    <submittedName>
        <fullName evidence="1">Uncharacterized protein</fullName>
    </submittedName>
</protein>
<accession>A0ABX7BUG2</accession>
<evidence type="ECO:0000313" key="1">
    <source>
        <dbReference type="EMBL" id="QQR35421.1"/>
    </source>
</evidence>
<dbReference type="EMBL" id="CP068047">
    <property type="protein sequence ID" value="QQR35421.1"/>
    <property type="molecule type" value="Genomic_DNA"/>
</dbReference>
<sequence>MRTLIALVMTVMLQVPAWAGGWSFSIRDTPVGPLCVAATSQNGVSLGFYGVPLGPTYAFVKGVNLPRNARSTWQVAGYEWRQFVGAADSYNGVHIYPGIRPNLLAEVAAGSRLDLYLHDAGLAGNAPLTGTLGLSLRGSSRSIAALRECQAGHHRAAPGVLVVVDVDAYILPALPY</sequence>
<dbReference type="Proteomes" id="UP000595460">
    <property type="component" value="Chromosome"/>
</dbReference>
<keyword evidence="2" id="KW-1185">Reference proteome</keyword>